<dbReference type="EMBL" id="BPLQ01002630">
    <property type="protein sequence ID" value="GIX94700.1"/>
    <property type="molecule type" value="Genomic_DNA"/>
</dbReference>
<gene>
    <name evidence="1" type="ORF">CDAR_204911</name>
</gene>
<dbReference type="AlphaFoldDB" id="A0AAV4PFG2"/>
<evidence type="ECO:0000313" key="2">
    <source>
        <dbReference type="Proteomes" id="UP001054837"/>
    </source>
</evidence>
<reference evidence="1 2" key="1">
    <citation type="submission" date="2021-06" db="EMBL/GenBank/DDBJ databases">
        <title>Caerostris darwini draft genome.</title>
        <authorList>
            <person name="Kono N."/>
            <person name="Arakawa K."/>
        </authorList>
    </citation>
    <scope>NUCLEOTIDE SEQUENCE [LARGE SCALE GENOMIC DNA]</scope>
</reference>
<keyword evidence="2" id="KW-1185">Reference proteome</keyword>
<dbReference type="Proteomes" id="UP001054837">
    <property type="component" value="Unassembled WGS sequence"/>
</dbReference>
<organism evidence="1 2">
    <name type="scientific">Caerostris darwini</name>
    <dbReference type="NCBI Taxonomy" id="1538125"/>
    <lineage>
        <taxon>Eukaryota</taxon>
        <taxon>Metazoa</taxon>
        <taxon>Ecdysozoa</taxon>
        <taxon>Arthropoda</taxon>
        <taxon>Chelicerata</taxon>
        <taxon>Arachnida</taxon>
        <taxon>Araneae</taxon>
        <taxon>Araneomorphae</taxon>
        <taxon>Entelegynae</taxon>
        <taxon>Araneoidea</taxon>
        <taxon>Araneidae</taxon>
        <taxon>Caerostris</taxon>
    </lineage>
</organism>
<accession>A0AAV4PFG2</accession>
<name>A0AAV4PFG2_9ARAC</name>
<proteinExistence type="predicted"/>
<protein>
    <submittedName>
        <fullName evidence="1">Uncharacterized protein</fullName>
    </submittedName>
</protein>
<comment type="caution">
    <text evidence="1">The sequence shown here is derived from an EMBL/GenBank/DDBJ whole genome shotgun (WGS) entry which is preliminary data.</text>
</comment>
<sequence length="80" mass="9254">MKTNSKTRSKNRRKQSFPNVKHVINAPLQFQMYSERTLLTSLLTRCFQGQMCLGLRFASQDSGSERLDEKRILFISSSPN</sequence>
<evidence type="ECO:0000313" key="1">
    <source>
        <dbReference type="EMBL" id="GIX94700.1"/>
    </source>
</evidence>